<sequence length="126" mass="14421">MAIHPNYQQAKHSKPEQIPDSNQNISHLRLEKLGVDHSTIHYFDESVTSVLSRANSLLDMMRPPMAQNTAKPVSPPSPRRGPSLRRDHSPRSDPPSPADKDYDPERTSQHQLPRRDRKDLSQRDQT</sequence>
<evidence type="ECO:0000313" key="3">
    <source>
        <dbReference type="Proteomes" id="UP000182658"/>
    </source>
</evidence>
<gene>
    <name evidence="2" type="ORF">CONLIGDRAFT_685903</name>
</gene>
<feature type="compositionally biased region" description="Basic and acidic residues" evidence="1">
    <location>
        <begin position="98"/>
        <end position="126"/>
    </location>
</feature>
<accession>A0A1J7J379</accession>
<dbReference type="EMBL" id="KV875104">
    <property type="protein sequence ID" value="OIW24280.1"/>
    <property type="molecule type" value="Genomic_DNA"/>
</dbReference>
<name>A0A1J7J379_9PEZI</name>
<dbReference type="AlphaFoldDB" id="A0A1J7J379"/>
<feature type="region of interest" description="Disordered" evidence="1">
    <location>
        <begin position="59"/>
        <end position="126"/>
    </location>
</feature>
<dbReference type="InParanoid" id="A0A1J7J379"/>
<reference evidence="2 3" key="1">
    <citation type="submission" date="2016-10" db="EMBL/GenBank/DDBJ databases">
        <title>Draft genome sequence of Coniochaeta ligniaria NRRL30616, a lignocellulolytic fungus for bioabatement of inhibitors in plant biomass hydrolysates.</title>
        <authorList>
            <consortium name="DOE Joint Genome Institute"/>
            <person name="Jimenez D.J."/>
            <person name="Hector R.E."/>
            <person name="Riley R."/>
            <person name="Sun H."/>
            <person name="Grigoriev I.V."/>
            <person name="Van Elsas J.D."/>
            <person name="Nichols N.N."/>
        </authorList>
    </citation>
    <scope>NUCLEOTIDE SEQUENCE [LARGE SCALE GENOMIC DNA]</scope>
    <source>
        <strain evidence="2 3">NRRL 30616</strain>
    </source>
</reference>
<protein>
    <submittedName>
        <fullName evidence="2">Uncharacterized protein</fullName>
    </submittedName>
</protein>
<feature type="compositionally biased region" description="Polar residues" evidence="1">
    <location>
        <begin position="1"/>
        <end position="10"/>
    </location>
</feature>
<evidence type="ECO:0000313" key="2">
    <source>
        <dbReference type="EMBL" id="OIW24280.1"/>
    </source>
</evidence>
<feature type="region of interest" description="Disordered" evidence="1">
    <location>
        <begin position="1"/>
        <end position="25"/>
    </location>
</feature>
<proteinExistence type="predicted"/>
<organism evidence="2 3">
    <name type="scientific">Coniochaeta ligniaria NRRL 30616</name>
    <dbReference type="NCBI Taxonomy" id="1408157"/>
    <lineage>
        <taxon>Eukaryota</taxon>
        <taxon>Fungi</taxon>
        <taxon>Dikarya</taxon>
        <taxon>Ascomycota</taxon>
        <taxon>Pezizomycotina</taxon>
        <taxon>Sordariomycetes</taxon>
        <taxon>Sordariomycetidae</taxon>
        <taxon>Coniochaetales</taxon>
        <taxon>Coniochaetaceae</taxon>
        <taxon>Coniochaeta</taxon>
    </lineage>
</organism>
<keyword evidence="3" id="KW-1185">Reference proteome</keyword>
<dbReference type="Proteomes" id="UP000182658">
    <property type="component" value="Unassembled WGS sequence"/>
</dbReference>
<evidence type="ECO:0000256" key="1">
    <source>
        <dbReference type="SAM" id="MobiDB-lite"/>
    </source>
</evidence>